<keyword evidence="6 8" id="KW-0067">ATP-binding</keyword>
<keyword evidence="5" id="KW-0547">Nucleotide-binding</keyword>
<comment type="caution">
    <text evidence="8">The sequence shown here is derived from an EMBL/GenBank/DDBJ whole genome shotgun (WGS) entry which is preliminary data.</text>
</comment>
<evidence type="ECO:0000259" key="7">
    <source>
        <dbReference type="PROSITE" id="PS50893"/>
    </source>
</evidence>
<sequence length="511" mass="55040">MAIDAPLLELTAISKRYGPSLALDQVDFDLFPGELHVLFGENGAGKSTLINVITGNVAPDNGRYRLAGEEISGMSPQGARQNGIAAVFQEFSLIPDLTVEENLFLGRERKHLGLLRKSEMRSEARALLADLGFDIPTGRMVAELSRAQRQMVEIAKALFEKSRILVLDEPTASLTDTDADTLFKLIAELKRGGVGIVYVSHRMREIRQLADRVTVLRGGKKVATVEGAGVTEAQLVEMMVGRPVGDLYPSIKHVPGKTLLEISGLSSADGRVRDVSLNVRAGEIVGLAGLVGCGKGEVGRLVFGLEAIAGGRITLGDGASETPSPRKMLQRGVCYFPADRGTDGLAPNRPIKENASAAALDLLEIGGKGWLRKKTEARRVLQVLETLHVRPLMPDQNVAQFSGGNRQKVMLARGLMRDISVFLFDEPTVGIDVGAKGEIYELLRDLTEAGAAVLLASSELPEILNLSNRIYVMHEGEIVAELEGARRTEAEVLAGFFGKQPAEVVGIEARP</sequence>
<dbReference type="PANTHER" id="PTHR43790">
    <property type="entry name" value="CARBOHYDRATE TRANSPORT ATP-BINDING PROTEIN MG119-RELATED"/>
    <property type="match status" value="1"/>
</dbReference>
<evidence type="ECO:0000256" key="6">
    <source>
        <dbReference type="ARBA" id="ARBA00022840"/>
    </source>
</evidence>
<protein>
    <submittedName>
        <fullName evidence="8">Ribose transport system ATP-binding protein</fullName>
    </submittedName>
</protein>
<dbReference type="InterPro" id="IPR017871">
    <property type="entry name" value="ABC_transporter-like_CS"/>
</dbReference>
<accession>A0ABV2GJ30</accession>
<dbReference type="PROSITE" id="PS50893">
    <property type="entry name" value="ABC_TRANSPORTER_2"/>
    <property type="match status" value="2"/>
</dbReference>
<evidence type="ECO:0000256" key="5">
    <source>
        <dbReference type="ARBA" id="ARBA00022741"/>
    </source>
</evidence>
<keyword evidence="9" id="KW-1185">Reference proteome</keyword>
<keyword evidence="2" id="KW-0813">Transport</keyword>
<dbReference type="Proteomes" id="UP001549204">
    <property type="component" value="Unassembled WGS sequence"/>
</dbReference>
<gene>
    <name evidence="8" type="ORF">ABID19_001171</name>
</gene>
<evidence type="ECO:0000256" key="1">
    <source>
        <dbReference type="ARBA" id="ARBA00005417"/>
    </source>
</evidence>
<organism evidence="8 9">
    <name type="scientific">Mesorhizobium robiniae</name>
    <dbReference type="NCBI Taxonomy" id="559315"/>
    <lineage>
        <taxon>Bacteria</taxon>
        <taxon>Pseudomonadati</taxon>
        <taxon>Pseudomonadota</taxon>
        <taxon>Alphaproteobacteria</taxon>
        <taxon>Hyphomicrobiales</taxon>
        <taxon>Phyllobacteriaceae</taxon>
        <taxon>Mesorhizobium</taxon>
    </lineage>
</organism>
<evidence type="ECO:0000313" key="8">
    <source>
        <dbReference type="EMBL" id="MET3578154.1"/>
    </source>
</evidence>
<dbReference type="RefSeq" id="WP_354488732.1">
    <property type="nucleotide sequence ID" value="NZ_JBEPMC010000002.1"/>
</dbReference>
<dbReference type="GO" id="GO:0005524">
    <property type="term" value="F:ATP binding"/>
    <property type="evidence" value="ECO:0007669"/>
    <property type="project" value="UniProtKB-KW"/>
</dbReference>
<dbReference type="SUPFAM" id="SSF52540">
    <property type="entry name" value="P-loop containing nucleoside triphosphate hydrolases"/>
    <property type="match status" value="2"/>
</dbReference>
<evidence type="ECO:0000313" key="9">
    <source>
        <dbReference type="Proteomes" id="UP001549204"/>
    </source>
</evidence>
<keyword evidence="3" id="KW-0762">Sugar transport</keyword>
<comment type="similarity">
    <text evidence="1">Belongs to the ABC transporter superfamily.</text>
</comment>
<evidence type="ECO:0000256" key="3">
    <source>
        <dbReference type="ARBA" id="ARBA00022597"/>
    </source>
</evidence>
<dbReference type="SMART" id="SM00382">
    <property type="entry name" value="AAA"/>
    <property type="match status" value="2"/>
</dbReference>
<dbReference type="CDD" id="cd03215">
    <property type="entry name" value="ABC_Carb_Monos_II"/>
    <property type="match status" value="1"/>
</dbReference>
<evidence type="ECO:0000256" key="2">
    <source>
        <dbReference type="ARBA" id="ARBA00022448"/>
    </source>
</evidence>
<keyword evidence="4" id="KW-0677">Repeat</keyword>
<dbReference type="Gene3D" id="3.40.50.300">
    <property type="entry name" value="P-loop containing nucleotide triphosphate hydrolases"/>
    <property type="match status" value="2"/>
</dbReference>
<feature type="domain" description="ABC transporter" evidence="7">
    <location>
        <begin position="8"/>
        <end position="243"/>
    </location>
</feature>
<dbReference type="InterPro" id="IPR027417">
    <property type="entry name" value="P-loop_NTPase"/>
</dbReference>
<reference evidence="8 9" key="1">
    <citation type="submission" date="2024-06" db="EMBL/GenBank/DDBJ databases">
        <title>Genomic Encyclopedia of Type Strains, Phase IV (KMG-IV): sequencing the most valuable type-strain genomes for metagenomic binning, comparative biology and taxonomic classification.</title>
        <authorList>
            <person name="Goeker M."/>
        </authorList>
    </citation>
    <scope>NUCLEOTIDE SEQUENCE [LARGE SCALE GENOMIC DNA]</scope>
    <source>
        <strain evidence="8 9">DSM 100022</strain>
    </source>
</reference>
<dbReference type="CDD" id="cd03216">
    <property type="entry name" value="ABC_Carb_Monos_I"/>
    <property type="match status" value="1"/>
</dbReference>
<dbReference type="PANTHER" id="PTHR43790:SF9">
    <property type="entry name" value="GALACTOFURANOSE TRANSPORTER ATP-BINDING PROTEIN YTFR"/>
    <property type="match status" value="1"/>
</dbReference>
<evidence type="ECO:0000256" key="4">
    <source>
        <dbReference type="ARBA" id="ARBA00022737"/>
    </source>
</evidence>
<dbReference type="InterPro" id="IPR050107">
    <property type="entry name" value="ABC_carbohydrate_import_ATPase"/>
</dbReference>
<dbReference type="PROSITE" id="PS00211">
    <property type="entry name" value="ABC_TRANSPORTER_1"/>
    <property type="match status" value="1"/>
</dbReference>
<dbReference type="EMBL" id="JBEPMC010000002">
    <property type="protein sequence ID" value="MET3578154.1"/>
    <property type="molecule type" value="Genomic_DNA"/>
</dbReference>
<dbReference type="InterPro" id="IPR003439">
    <property type="entry name" value="ABC_transporter-like_ATP-bd"/>
</dbReference>
<dbReference type="Pfam" id="PF00005">
    <property type="entry name" value="ABC_tran"/>
    <property type="match status" value="2"/>
</dbReference>
<proteinExistence type="inferred from homology"/>
<feature type="domain" description="ABC transporter" evidence="7">
    <location>
        <begin position="254"/>
        <end position="500"/>
    </location>
</feature>
<name>A0ABV2GJ30_9HYPH</name>
<dbReference type="InterPro" id="IPR003593">
    <property type="entry name" value="AAA+_ATPase"/>
</dbReference>